<organism evidence="11 12">
    <name type="scientific">Limosilactobacillus fastidiosus</name>
    <dbReference type="NCBI Taxonomy" id="2759855"/>
    <lineage>
        <taxon>Bacteria</taxon>
        <taxon>Bacillati</taxon>
        <taxon>Bacillota</taxon>
        <taxon>Bacilli</taxon>
        <taxon>Lactobacillales</taxon>
        <taxon>Lactobacillaceae</taxon>
        <taxon>Limosilactobacillus</taxon>
    </lineage>
</organism>
<dbReference type="CDD" id="cd08646">
    <property type="entry name" value="FMT_core_Met-tRNA-FMT_N"/>
    <property type="match status" value="1"/>
</dbReference>
<dbReference type="GO" id="GO:0004479">
    <property type="term" value="F:methionyl-tRNA formyltransferase activity"/>
    <property type="evidence" value="ECO:0007669"/>
    <property type="project" value="UniProtKB-UniRule"/>
</dbReference>
<name>A0A7W3U0K1_9LACO</name>
<dbReference type="InterPro" id="IPR037022">
    <property type="entry name" value="Formyl_trans_C_sf"/>
</dbReference>
<dbReference type="InterPro" id="IPR005793">
    <property type="entry name" value="Formyl_trans_C"/>
</dbReference>
<dbReference type="InterPro" id="IPR002376">
    <property type="entry name" value="Formyl_transf_N"/>
</dbReference>
<feature type="binding site" evidence="8">
    <location>
        <begin position="112"/>
        <end position="115"/>
    </location>
    <ligand>
        <name>(6S)-5,6,7,8-tetrahydrofolate</name>
        <dbReference type="ChEBI" id="CHEBI:57453"/>
    </ligand>
</feature>
<dbReference type="EMBL" id="JACIUY010000064">
    <property type="protein sequence ID" value="MBB1086721.1"/>
    <property type="molecule type" value="Genomic_DNA"/>
</dbReference>
<evidence type="ECO:0000256" key="3">
    <source>
        <dbReference type="ARBA" id="ARBA00012261"/>
    </source>
</evidence>
<dbReference type="SUPFAM" id="SSF50486">
    <property type="entry name" value="FMT C-terminal domain-like"/>
    <property type="match status" value="1"/>
</dbReference>
<dbReference type="Gene3D" id="3.10.25.10">
    <property type="entry name" value="Formyl transferase, C-terminal domain"/>
    <property type="match status" value="1"/>
</dbReference>
<evidence type="ECO:0000256" key="1">
    <source>
        <dbReference type="ARBA" id="ARBA00002606"/>
    </source>
</evidence>
<dbReference type="SUPFAM" id="SSF53328">
    <property type="entry name" value="Formyltransferase"/>
    <property type="match status" value="1"/>
</dbReference>
<sequence length="317" mass="34876">MSTSIVFMGTPEFAVLILESLIDAPEYDVKAVLTQPDHQVGRKHVLTSSPVKKLAVENQIKVLQPTKLGGSEEMAEIIEMQPDLLITAAYGQFLPTKLLEAARIAAINVHGSLLPKYRGGAPVQYSIINGDKETGITIMYMVKKMDAGDMISQRSIPIEADDDNGTMFKKLSILGRDLLLETLPDLISGNVHPQKQDPEKVTFSPNISSAQEQIDYTMTADKIDYKVRGLRPAPIGNMKIDGLRTKIYDVTPLDEKTSLEPGKVVRVDKHHLVIAAGNGTTYQINELKPAGKQKMNITAYLNGHQNIKEGMQVITDD</sequence>
<proteinExistence type="inferred from homology"/>
<dbReference type="NCBIfam" id="TIGR00460">
    <property type="entry name" value="fmt"/>
    <property type="match status" value="1"/>
</dbReference>
<dbReference type="InterPro" id="IPR001555">
    <property type="entry name" value="GART_AS"/>
</dbReference>
<dbReference type="Proteomes" id="UP000518255">
    <property type="component" value="Unassembled WGS sequence"/>
</dbReference>
<reference evidence="11 12" key="1">
    <citation type="submission" date="2020-07" db="EMBL/GenBank/DDBJ databases">
        <title>Description of Limosilactobacillus balticus sp. nov., Limosilactobacillus agrestis sp. nov., Limosilactobacillus albertensis sp. nov., Limosilactobacillus rudii sp. nov., Limosilactobacillus fastidiosus sp. nov., five novel Limosilactobacillus species isolated from the vertebrate gastrointestinal tract, and proposal of 6 subspecies of Limosilactobacillus reuteri adapted to the gastrointestinal tract of specific vertebrate hosts.</title>
        <authorList>
            <person name="Li F."/>
            <person name="Cheng C."/>
            <person name="Zheng J."/>
            <person name="Quevedo R.M."/>
            <person name="Li J."/>
            <person name="Roos S."/>
            <person name="Gaenzle M.G."/>
            <person name="Walter J."/>
        </authorList>
    </citation>
    <scope>NUCLEOTIDE SEQUENCE [LARGE SCALE GENOMIC DNA]</scope>
    <source>
        <strain evidence="11 12">WF-MA3-C</strain>
    </source>
</reference>
<evidence type="ECO:0000256" key="4">
    <source>
        <dbReference type="ARBA" id="ARBA00016014"/>
    </source>
</evidence>
<evidence type="ECO:0000256" key="8">
    <source>
        <dbReference type="HAMAP-Rule" id="MF_00182"/>
    </source>
</evidence>
<dbReference type="CDD" id="cd08704">
    <property type="entry name" value="Met_tRNA_FMT_C"/>
    <property type="match status" value="1"/>
</dbReference>
<accession>A0A7W3U0K1</accession>
<dbReference type="InterPro" id="IPR041711">
    <property type="entry name" value="Met-tRNA-FMT_N"/>
</dbReference>
<dbReference type="PANTHER" id="PTHR11138">
    <property type="entry name" value="METHIONYL-TRNA FORMYLTRANSFERASE"/>
    <property type="match status" value="1"/>
</dbReference>
<comment type="catalytic activity">
    <reaction evidence="7 8">
        <text>L-methionyl-tRNA(fMet) + (6R)-10-formyltetrahydrofolate = N-formyl-L-methionyl-tRNA(fMet) + (6S)-5,6,7,8-tetrahydrofolate + H(+)</text>
        <dbReference type="Rhea" id="RHEA:24380"/>
        <dbReference type="Rhea" id="RHEA-COMP:9952"/>
        <dbReference type="Rhea" id="RHEA-COMP:9953"/>
        <dbReference type="ChEBI" id="CHEBI:15378"/>
        <dbReference type="ChEBI" id="CHEBI:57453"/>
        <dbReference type="ChEBI" id="CHEBI:78530"/>
        <dbReference type="ChEBI" id="CHEBI:78844"/>
        <dbReference type="ChEBI" id="CHEBI:195366"/>
        <dbReference type="EC" id="2.1.2.9"/>
    </reaction>
</comment>
<dbReference type="PROSITE" id="PS00373">
    <property type="entry name" value="GART"/>
    <property type="match status" value="1"/>
</dbReference>
<dbReference type="Pfam" id="PF00551">
    <property type="entry name" value="Formyl_trans_N"/>
    <property type="match status" value="1"/>
</dbReference>
<comment type="similarity">
    <text evidence="2 8">Belongs to the Fmt family.</text>
</comment>
<dbReference type="AlphaFoldDB" id="A0A7W3U0K1"/>
<dbReference type="InterPro" id="IPR044135">
    <property type="entry name" value="Met-tRNA-FMT_C"/>
</dbReference>
<dbReference type="InterPro" id="IPR036477">
    <property type="entry name" value="Formyl_transf_N_sf"/>
</dbReference>
<comment type="function">
    <text evidence="1 8">Attaches a formyl group to the free amino group of methionyl-tRNA(fMet). The formyl group appears to play a dual role in the initiator identity of N-formylmethionyl-tRNA by promoting its recognition by IF2 and preventing the misappropriation of this tRNA by the elongation apparatus.</text>
</comment>
<dbReference type="EC" id="2.1.2.9" evidence="3 8"/>
<keyword evidence="5 8" id="KW-0808">Transferase</keyword>
<dbReference type="Gene3D" id="3.40.50.170">
    <property type="entry name" value="Formyl transferase, N-terminal domain"/>
    <property type="match status" value="1"/>
</dbReference>
<evidence type="ECO:0000313" key="12">
    <source>
        <dbReference type="Proteomes" id="UP000518255"/>
    </source>
</evidence>
<dbReference type="PANTHER" id="PTHR11138:SF5">
    <property type="entry name" value="METHIONYL-TRNA FORMYLTRANSFERASE, MITOCHONDRIAL"/>
    <property type="match status" value="1"/>
</dbReference>
<evidence type="ECO:0000313" key="11">
    <source>
        <dbReference type="EMBL" id="MBB1086721.1"/>
    </source>
</evidence>
<dbReference type="InterPro" id="IPR011034">
    <property type="entry name" value="Formyl_transferase-like_C_sf"/>
</dbReference>
<keyword evidence="6 8" id="KW-0648">Protein biosynthesis</keyword>
<dbReference type="HAMAP" id="MF_00182">
    <property type="entry name" value="Formyl_trans"/>
    <property type="match status" value="1"/>
</dbReference>
<evidence type="ECO:0000256" key="7">
    <source>
        <dbReference type="ARBA" id="ARBA00048558"/>
    </source>
</evidence>
<gene>
    <name evidence="8" type="primary">fmt</name>
    <name evidence="11" type="ORF">H5R63_08020</name>
</gene>
<protein>
    <recommendedName>
        <fullName evidence="4 8">Methionyl-tRNA formyltransferase</fullName>
        <ecNumber evidence="3 8">2.1.2.9</ecNumber>
    </recommendedName>
</protein>
<evidence type="ECO:0000256" key="2">
    <source>
        <dbReference type="ARBA" id="ARBA00010699"/>
    </source>
</evidence>
<feature type="domain" description="Formyl transferase C-terminal" evidence="10">
    <location>
        <begin position="206"/>
        <end position="304"/>
    </location>
</feature>
<evidence type="ECO:0000259" key="9">
    <source>
        <dbReference type="Pfam" id="PF00551"/>
    </source>
</evidence>
<comment type="caution">
    <text evidence="11">The sequence shown here is derived from an EMBL/GenBank/DDBJ whole genome shotgun (WGS) entry which is preliminary data.</text>
</comment>
<dbReference type="GO" id="GO:0005829">
    <property type="term" value="C:cytosol"/>
    <property type="evidence" value="ECO:0007669"/>
    <property type="project" value="TreeGrafter"/>
</dbReference>
<dbReference type="InterPro" id="IPR005794">
    <property type="entry name" value="Fmt"/>
</dbReference>
<evidence type="ECO:0000259" key="10">
    <source>
        <dbReference type="Pfam" id="PF02911"/>
    </source>
</evidence>
<evidence type="ECO:0000256" key="6">
    <source>
        <dbReference type="ARBA" id="ARBA00022917"/>
    </source>
</evidence>
<evidence type="ECO:0000256" key="5">
    <source>
        <dbReference type="ARBA" id="ARBA00022679"/>
    </source>
</evidence>
<dbReference type="Pfam" id="PF02911">
    <property type="entry name" value="Formyl_trans_C"/>
    <property type="match status" value="1"/>
</dbReference>
<dbReference type="RefSeq" id="WP_182581584.1">
    <property type="nucleotide sequence ID" value="NZ_JACIUY010000064.1"/>
</dbReference>
<feature type="domain" description="Formyl transferase N-terminal" evidence="9">
    <location>
        <begin position="5"/>
        <end position="182"/>
    </location>
</feature>